<evidence type="ECO:0000313" key="1">
    <source>
        <dbReference type="EMBL" id="HIQ83707.1"/>
    </source>
</evidence>
<evidence type="ECO:0000313" key="2">
    <source>
        <dbReference type="Proteomes" id="UP000824260"/>
    </source>
</evidence>
<proteinExistence type="predicted"/>
<accession>A0A9D1CX32</accession>
<dbReference type="EMBL" id="DVFZ01000106">
    <property type="protein sequence ID" value="HIQ83707.1"/>
    <property type="molecule type" value="Genomic_DNA"/>
</dbReference>
<comment type="caution">
    <text evidence="1">The sequence shown here is derived from an EMBL/GenBank/DDBJ whole genome shotgun (WGS) entry which is preliminary data.</text>
</comment>
<dbReference type="Proteomes" id="UP000824260">
    <property type="component" value="Unassembled WGS sequence"/>
</dbReference>
<dbReference type="AlphaFoldDB" id="A0A9D1CX32"/>
<reference evidence="1" key="2">
    <citation type="journal article" date="2021" name="PeerJ">
        <title>Extensive microbial diversity within the chicken gut microbiome revealed by metagenomics and culture.</title>
        <authorList>
            <person name="Gilroy R."/>
            <person name="Ravi A."/>
            <person name="Getino M."/>
            <person name="Pursley I."/>
            <person name="Horton D.L."/>
            <person name="Alikhan N.F."/>
            <person name="Baker D."/>
            <person name="Gharbi K."/>
            <person name="Hall N."/>
            <person name="Watson M."/>
            <person name="Adriaenssens E.M."/>
            <person name="Foster-Nyarko E."/>
            <person name="Jarju S."/>
            <person name="Secka A."/>
            <person name="Antonio M."/>
            <person name="Oren A."/>
            <person name="Chaudhuri R.R."/>
            <person name="La Ragione R."/>
            <person name="Hildebrand F."/>
            <person name="Pallen M.J."/>
        </authorList>
    </citation>
    <scope>NUCLEOTIDE SEQUENCE</scope>
    <source>
        <strain evidence="1">ChiSjej6B24-2974</strain>
    </source>
</reference>
<reference evidence="1" key="1">
    <citation type="submission" date="2020-10" db="EMBL/GenBank/DDBJ databases">
        <authorList>
            <person name="Gilroy R."/>
        </authorList>
    </citation>
    <scope>NUCLEOTIDE SEQUENCE</scope>
    <source>
        <strain evidence="1">ChiSjej6B24-2974</strain>
    </source>
</reference>
<organism evidence="1 2">
    <name type="scientific">Candidatus Pullichristensenella stercorigallinarum</name>
    <dbReference type="NCBI Taxonomy" id="2840909"/>
    <lineage>
        <taxon>Bacteria</taxon>
        <taxon>Bacillati</taxon>
        <taxon>Bacillota</taxon>
        <taxon>Clostridia</taxon>
        <taxon>Candidatus Pullichristensenella</taxon>
    </lineage>
</organism>
<name>A0A9D1CX32_9FIRM</name>
<gene>
    <name evidence="1" type="ORF">IAA52_11465</name>
</gene>
<sequence length="134" mass="14594">MRGKQTCRILRQIRAEIARRNDIDLVIRECTFQGECRGTCPRCEQEVRYLEEQLEKRRRLQKGVALAGVAAGMIAALSGCEAIQSAIEVQPAASTPPAEEVLLGEIAEITPQPTEVCTMGVAMPEDSVANGVEP</sequence>
<protein>
    <submittedName>
        <fullName evidence="1">Uncharacterized protein</fullName>
    </submittedName>
</protein>